<comment type="caution">
    <text evidence="1">The sequence shown here is derived from an EMBL/GenBank/DDBJ whole genome shotgun (WGS) entry which is preliminary data.</text>
</comment>
<accession>A0A9P6XNC8</accession>
<dbReference type="Proteomes" id="UP000740926">
    <property type="component" value="Unassembled WGS sequence"/>
</dbReference>
<sequence length="94" mass="9915">MTVDCTDGTQSAALPQWQADDYTEVRSVSDELAEQCVARFVARLPEAFPSAMRAAAPASAIAAALPAGNRSRIRIFGANGRSITQHIGGQCPQP</sequence>
<evidence type="ECO:0000313" key="1">
    <source>
        <dbReference type="EMBL" id="KAG1529269.1"/>
    </source>
</evidence>
<keyword evidence="2" id="KW-1185">Reference proteome</keyword>
<reference evidence="1 2" key="1">
    <citation type="journal article" date="2020" name="Microb. Genom.">
        <title>Genetic diversity of clinical and environmental Mucorales isolates obtained from an investigation of mucormycosis cases among solid organ transplant recipients.</title>
        <authorList>
            <person name="Nguyen M.H."/>
            <person name="Kaul D."/>
            <person name="Muto C."/>
            <person name="Cheng S.J."/>
            <person name="Richter R.A."/>
            <person name="Bruno V.M."/>
            <person name="Liu G."/>
            <person name="Beyhan S."/>
            <person name="Sundermann A.J."/>
            <person name="Mounaud S."/>
            <person name="Pasculle A.W."/>
            <person name="Nierman W.C."/>
            <person name="Driscoll E."/>
            <person name="Cumbie R."/>
            <person name="Clancy C.J."/>
            <person name="Dupont C.L."/>
        </authorList>
    </citation>
    <scope>NUCLEOTIDE SEQUENCE [LARGE SCALE GENOMIC DNA]</scope>
    <source>
        <strain evidence="1 2">GL24</strain>
    </source>
</reference>
<gene>
    <name evidence="1" type="ORF">G6F50_018109</name>
</gene>
<dbReference type="AlphaFoldDB" id="A0A9P6XNC8"/>
<name>A0A9P6XNC8_9FUNG</name>
<dbReference type="EMBL" id="JAANIU010015727">
    <property type="protein sequence ID" value="KAG1529269.1"/>
    <property type="molecule type" value="Genomic_DNA"/>
</dbReference>
<proteinExistence type="predicted"/>
<evidence type="ECO:0000313" key="2">
    <source>
        <dbReference type="Proteomes" id="UP000740926"/>
    </source>
</evidence>
<protein>
    <submittedName>
        <fullName evidence="1">Uncharacterized protein</fullName>
    </submittedName>
</protein>
<organism evidence="1 2">
    <name type="scientific">Rhizopus delemar</name>
    <dbReference type="NCBI Taxonomy" id="936053"/>
    <lineage>
        <taxon>Eukaryota</taxon>
        <taxon>Fungi</taxon>
        <taxon>Fungi incertae sedis</taxon>
        <taxon>Mucoromycota</taxon>
        <taxon>Mucoromycotina</taxon>
        <taxon>Mucoromycetes</taxon>
        <taxon>Mucorales</taxon>
        <taxon>Mucorineae</taxon>
        <taxon>Rhizopodaceae</taxon>
        <taxon>Rhizopus</taxon>
    </lineage>
</organism>